<dbReference type="NCBIfam" id="TIGR00977">
    <property type="entry name" value="citramal_synth"/>
    <property type="match status" value="1"/>
</dbReference>
<keyword evidence="5 9" id="KW-0808">Transferase</keyword>
<dbReference type="InterPro" id="IPR013709">
    <property type="entry name" value="2-isopropylmalate_synth_dimer"/>
</dbReference>
<dbReference type="Gene3D" id="3.30.160.270">
    <property type="match status" value="1"/>
</dbReference>
<dbReference type="CDD" id="cd07941">
    <property type="entry name" value="DRE_TIM_LeuA3"/>
    <property type="match status" value="1"/>
</dbReference>
<dbReference type="PROSITE" id="PS00815">
    <property type="entry name" value="AIPM_HOMOCIT_SYNTH_1"/>
    <property type="match status" value="1"/>
</dbReference>
<dbReference type="InterPro" id="IPR005675">
    <property type="entry name" value="Citramal_synthase"/>
</dbReference>
<dbReference type="EMBL" id="DXCF01000040">
    <property type="protein sequence ID" value="HIZ10384.1"/>
    <property type="molecule type" value="Genomic_DNA"/>
</dbReference>
<feature type="domain" description="Pyruvate carboxyltransferase" evidence="10">
    <location>
        <begin position="3"/>
        <end position="266"/>
    </location>
</feature>
<dbReference type="Proteomes" id="UP000824025">
    <property type="component" value="Unassembled WGS sequence"/>
</dbReference>
<accession>A0A9D2D8B1</accession>
<dbReference type="PANTHER" id="PTHR43538:SF1">
    <property type="entry name" value="(R)-CITRAMALATE SYNTHASE"/>
    <property type="match status" value="1"/>
</dbReference>
<reference evidence="11" key="1">
    <citation type="journal article" date="2021" name="PeerJ">
        <title>Extensive microbial diversity within the chicken gut microbiome revealed by metagenomics and culture.</title>
        <authorList>
            <person name="Gilroy R."/>
            <person name="Ravi A."/>
            <person name="Getino M."/>
            <person name="Pursley I."/>
            <person name="Horton D.L."/>
            <person name="Alikhan N.F."/>
            <person name="Baker D."/>
            <person name="Gharbi K."/>
            <person name="Hall N."/>
            <person name="Watson M."/>
            <person name="Adriaenssens E.M."/>
            <person name="Foster-Nyarko E."/>
            <person name="Jarju S."/>
            <person name="Secka A."/>
            <person name="Antonio M."/>
            <person name="Oren A."/>
            <person name="Chaudhuri R.R."/>
            <person name="La Ragione R."/>
            <person name="Hildebrand F."/>
            <person name="Pallen M.J."/>
        </authorList>
    </citation>
    <scope>NUCLEOTIDE SEQUENCE</scope>
    <source>
        <strain evidence="11">CHK192-19661</strain>
    </source>
</reference>
<name>A0A9D2D8B1_9FIRM</name>
<dbReference type="EC" id="2.3.3.21" evidence="8"/>
<dbReference type="PROSITE" id="PS00816">
    <property type="entry name" value="AIPM_HOMOCIT_SYNTH_2"/>
    <property type="match status" value="1"/>
</dbReference>
<dbReference type="GO" id="GO:0009098">
    <property type="term" value="P:L-leucine biosynthetic process"/>
    <property type="evidence" value="ECO:0007669"/>
    <property type="project" value="InterPro"/>
</dbReference>
<evidence type="ECO:0000259" key="10">
    <source>
        <dbReference type="PROSITE" id="PS50991"/>
    </source>
</evidence>
<dbReference type="SUPFAM" id="SSF51569">
    <property type="entry name" value="Aldolase"/>
    <property type="match status" value="1"/>
</dbReference>
<dbReference type="GO" id="GO:0009097">
    <property type="term" value="P:isoleucine biosynthetic process"/>
    <property type="evidence" value="ECO:0007669"/>
    <property type="project" value="UniProtKB-UniRule"/>
</dbReference>
<keyword evidence="3" id="KW-0028">Amino-acid biosynthesis</keyword>
<dbReference type="InterPro" id="IPR000891">
    <property type="entry name" value="PYR_CT"/>
</dbReference>
<evidence type="ECO:0000256" key="2">
    <source>
        <dbReference type="ARBA" id="ARBA00006154"/>
    </source>
</evidence>
<comment type="caution">
    <text evidence="11">The sequence shown here is derived from an EMBL/GenBank/DDBJ whole genome shotgun (WGS) entry which is preliminary data.</text>
</comment>
<keyword evidence="11" id="KW-0012">Acyltransferase</keyword>
<dbReference type="Gene3D" id="3.20.20.70">
    <property type="entry name" value="Aldolase class I"/>
    <property type="match status" value="1"/>
</dbReference>
<dbReference type="InterPro" id="IPR036230">
    <property type="entry name" value="LeuA_allosteric_dom_sf"/>
</dbReference>
<dbReference type="Pfam" id="PF08502">
    <property type="entry name" value="LeuA_dimer"/>
    <property type="match status" value="1"/>
</dbReference>
<dbReference type="PROSITE" id="PS50991">
    <property type="entry name" value="PYR_CT"/>
    <property type="match status" value="1"/>
</dbReference>
<evidence type="ECO:0000256" key="8">
    <source>
        <dbReference type="NCBIfam" id="TIGR00977"/>
    </source>
</evidence>
<keyword evidence="6" id="KW-0100">Branched-chain amino acid biosynthesis</keyword>
<dbReference type="Gene3D" id="1.10.238.260">
    <property type="match status" value="1"/>
</dbReference>
<dbReference type="Pfam" id="PF22617">
    <property type="entry name" value="HCS_D2"/>
    <property type="match status" value="1"/>
</dbReference>
<evidence type="ECO:0000256" key="6">
    <source>
        <dbReference type="ARBA" id="ARBA00023304"/>
    </source>
</evidence>
<evidence type="ECO:0000256" key="7">
    <source>
        <dbReference type="ARBA" id="ARBA00048263"/>
    </source>
</evidence>
<dbReference type="SUPFAM" id="SSF110921">
    <property type="entry name" value="2-isopropylmalate synthase LeuA, allosteric (dimerisation) domain"/>
    <property type="match status" value="1"/>
</dbReference>
<comment type="catalytic activity">
    <reaction evidence="7">
        <text>pyruvate + acetyl-CoA + H2O = (3R)-citramalate + CoA + H(+)</text>
        <dbReference type="Rhea" id="RHEA:19045"/>
        <dbReference type="ChEBI" id="CHEBI:15361"/>
        <dbReference type="ChEBI" id="CHEBI:15377"/>
        <dbReference type="ChEBI" id="CHEBI:15378"/>
        <dbReference type="ChEBI" id="CHEBI:30934"/>
        <dbReference type="ChEBI" id="CHEBI:57287"/>
        <dbReference type="ChEBI" id="CHEBI:57288"/>
        <dbReference type="EC" id="2.3.3.21"/>
    </reaction>
</comment>
<reference evidence="11" key="2">
    <citation type="submission" date="2021-04" db="EMBL/GenBank/DDBJ databases">
        <authorList>
            <person name="Gilroy R."/>
        </authorList>
    </citation>
    <scope>NUCLEOTIDE SEQUENCE</scope>
    <source>
        <strain evidence="11">CHK192-19661</strain>
    </source>
</reference>
<evidence type="ECO:0000256" key="3">
    <source>
        <dbReference type="ARBA" id="ARBA00022605"/>
    </source>
</evidence>
<evidence type="ECO:0000313" key="12">
    <source>
        <dbReference type="Proteomes" id="UP000824025"/>
    </source>
</evidence>
<protein>
    <recommendedName>
        <fullName evidence="8">Citramalate synthase</fullName>
        <ecNumber evidence="8">2.3.3.21</ecNumber>
    </recommendedName>
</protein>
<evidence type="ECO:0000256" key="4">
    <source>
        <dbReference type="ARBA" id="ARBA00022624"/>
    </source>
</evidence>
<dbReference type="Pfam" id="PF00682">
    <property type="entry name" value="HMGL-like"/>
    <property type="match status" value="1"/>
</dbReference>
<evidence type="ECO:0000256" key="5">
    <source>
        <dbReference type="ARBA" id="ARBA00022679"/>
    </source>
</evidence>
<organism evidence="11 12">
    <name type="scientific">Candidatus Borkfalkia avicola</name>
    <dbReference type="NCBI Taxonomy" id="2838503"/>
    <lineage>
        <taxon>Bacteria</taxon>
        <taxon>Bacillati</taxon>
        <taxon>Bacillota</taxon>
        <taxon>Clostridia</taxon>
        <taxon>Christensenellales</taxon>
        <taxon>Christensenellaceae</taxon>
        <taxon>Candidatus Borkfalkia</taxon>
    </lineage>
</organism>
<evidence type="ECO:0000313" key="11">
    <source>
        <dbReference type="EMBL" id="HIZ10384.1"/>
    </source>
</evidence>
<evidence type="ECO:0000256" key="1">
    <source>
        <dbReference type="ARBA" id="ARBA00004743"/>
    </source>
</evidence>
<dbReference type="GO" id="GO:0003852">
    <property type="term" value="F:2-isopropylmalate synthase activity"/>
    <property type="evidence" value="ECO:0007669"/>
    <property type="project" value="InterPro"/>
</dbReference>
<dbReference type="InterPro" id="IPR002034">
    <property type="entry name" value="AIPM/Hcit_synth_CS"/>
</dbReference>
<dbReference type="InterPro" id="IPR054691">
    <property type="entry name" value="LeuA/HCS_post-cat"/>
</dbReference>
<proteinExistence type="inferred from homology"/>
<sequence length="520" mass="56533">MKLQIFDSTLRDGAQGANISFSVEDKIKVIRTLDDLGIDFIEAGNPFSNPAEMQFFQRIRGMKLKHANIVAFGSTRRKGADAAQDSNLKSLLAAGTEYVAIFGKSHIRHATDVLKVSPEENLEMIGSSVRFLTQQGKKVIFDAEHFFDGFKTDETYAMNALKSAFDAGAYCLCLCDTNGGIFPDEAYGITKKVVEAFPSVPVAIHCHNDGGLAVADSIAAVQAGAKQVQGTFLGFGERCGNANLSAIICNLQLKRGYECIPEEKLKDIYGSAAAIAETANTAVPPQQPYIGMNAFAHKAGMHADGVLKYSSSFEHIDPERIGNKRKFLLSEISGKSAIYDKLKNYFPSLDKNGKEMGEIVSALKERSLAGYQYEAAEASFVLLVEKILGKYKNSFDLINYKVINEQPAIEGKVASAIIKIRVNGVTKIAASDGEGPVHAMDLALRAALSDFYPEIARMSLVDYKVRVLDSDKATAAKVRVLITSADSADSWTTVGVSEDIIEASWIALTDSIDYALLRRE</sequence>
<gene>
    <name evidence="11" type="primary">cimA</name>
    <name evidence="11" type="ORF">H9726_07845</name>
</gene>
<dbReference type="PANTHER" id="PTHR43538">
    <property type="entry name" value="ALPHA-IPM SYNTHASE/HOMOCITRATE SYNTHASE"/>
    <property type="match status" value="1"/>
</dbReference>
<dbReference type="SMART" id="SM00917">
    <property type="entry name" value="LeuA_dimer"/>
    <property type="match status" value="1"/>
</dbReference>
<comment type="similarity">
    <text evidence="2 9">Belongs to the alpha-IPM synthase/homocitrate synthase family.</text>
</comment>
<keyword evidence="4" id="KW-0412">Isoleucine biosynthesis</keyword>
<comment type="pathway">
    <text evidence="1">Amino-acid biosynthesis; L-isoleucine biosynthesis; 2-oxobutanoate from pyruvate: step 1/3.</text>
</comment>
<dbReference type="AlphaFoldDB" id="A0A9D2D8B1"/>
<dbReference type="GO" id="GO:0043714">
    <property type="term" value="F:(R)-citramalate synthase activity"/>
    <property type="evidence" value="ECO:0007669"/>
    <property type="project" value="UniProtKB-UniRule"/>
</dbReference>
<evidence type="ECO:0000256" key="9">
    <source>
        <dbReference type="RuleBase" id="RU003523"/>
    </source>
</evidence>
<dbReference type="InterPro" id="IPR013785">
    <property type="entry name" value="Aldolase_TIM"/>
</dbReference>